<organism evidence="1">
    <name type="scientific">marine sediment metagenome</name>
    <dbReference type="NCBI Taxonomy" id="412755"/>
    <lineage>
        <taxon>unclassified sequences</taxon>
        <taxon>metagenomes</taxon>
        <taxon>ecological metagenomes</taxon>
    </lineage>
</organism>
<dbReference type="AlphaFoldDB" id="A0A0F9F2K7"/>
<name>A0A0F9F2K7_9ZZZZ</name>
<gene>
    <name evidence="1" type="ORF">LCGC14_2003240</name>
</gene>
<feature type="non-terminal residue" evidence="1">
    <location>
        <position position="169"/>
    </location>
</feature>
<reference evidence="1" key="1">
    <citation type="journal article" date="2015" name="Nature">
        <title>Complex archaea that bridge the gap between prokaryotes and eukaryotes.</title>
        <authorList>
            <person name="Spang A."/>
            <person name="Saw J.H."/>
            <person name="Jorgensen S.L."/>
            <person name="Zaremba-Niedzwiedzka K."/>
            <person name="Martijn J."/>
            <person name="Lind A.E."/>
            <person name="van Eijk R."/>
            <person name="Schleper C."/>
            <person name="Guy L."/>
            <person name="Ettema T.J."/>
        </authorList>
    </citation>
    <scope>NUCLEOTIDE SEQUENCE</scope>
</reference>
<accession>A0A0F9F2K7</accession>
<protein>
    <submittedName>
        <fullName evidence="1">Uncharacterized protein</fullName>
    </submittedName>
</protein>
<comment type="caution">
    <text evidence="1">The sequence shown here is derived from an EMBL/GenBank/DDBJ whole genome shotgun (WGS) entry which is preliminary data.</text>
</comment>
<sequence>MGDSVFPTTLDTLASLPDITGLGESAPEGTPQHLFKEILDMAVALQAKVGVDSSAVAASLDSRTRVLNAGIPASGTASALIGLPTSALIYDTIGKRHYVNTGTSAAPYWEGIEQPGLGNTYGARSLFNGGGGTMVPIAGAVMSTNMEGGVRVFGDGAADADSGVIPGVT</sequence>
<evidence type="ECO:0000313" key="1">
    <source>
        <dbReference type="EMBL" id="KKL80589.1"/>
    </source>
</evidence>
<dbReference type="EMBL" id="LAZR01022804">
    <property type="protein sequence ID" value="KKL80589.1"/>
    <property type="molecule type" value="Genomic_DNA"/>
</dbReference>
<proteinExistence type="predicted"/>